<dbReference type="Proteomes" id="UP001432027">
    <property type="component" value="Unassembled WGS sequence"/>
</dbReference>
<organism evidence="1 2">
    <name type="scientific">Pristionchus entomophagus</name>
    <dbReference type="NCBI Taxonomy" id="358040"/>
    <lineage>
        <taxon>Eukaryota</taxon>
        <taxon>Metazoa</taxon>
        <taxon>Ecdysozoa</taxon>
        <taxon>Nematoda</taxon>
        <taxon>Chromadorea</taxon>
        <taxon>Rhabditida</taxon>
        <taxon>Rhabditina</taxon>
        <taxon>Diplogasteromorpha</taxon>
        <taxon>Diplogasteroidea</taxon>
        <taxon>Neodiplogasteridae</taxon>
        <taxon>Pristionchus</taxon>
    </lineage>
</organism>
<accession>A0AAV5U3W0</accession>
<dbReference type="PANTHER" id="PTHR22744">
    <property type="entry name" value="HELIX LOOP HELIX PROTEIN 21-RELATED"/>
    <property type="match status" value="1"/>
</dbReference>
<sequence length="90" mass="10569">MAQLFNVPRVFDKAERWLFKSSNFPSHEQIRIADQYKLEALRVQKMSEIDSVDDVTELKNSDSYKHYSNAILTEIIEKLLKFSANDMDVQ</sequence>
<dbReference type="PANTHER" id="PTHR22744:SF14">
    <property type="entry name" value="BTB DOMAIN-CONTAINING PROTEIN-RELATED"/>
    <property type="match status" value="1"/>
</dbReference>
<evidence type="ECO:0000313" key="2">
    <source>
        <dbReference type="Proteomes" id="UP001432027"/>
    </source>
</evidence>
<proteinExistence type="predicted"/>
<dbReference type="AlphaFoldDB" id="A0AAV5U3W0"/>
<evidence type="ECO:0000313" key="1">
    <source>
        <dbReference type="EMBL" id="GMT01109.1"/>
    </source>
</evidence>
<protein>
    <submittedName>
        <fullName evidence="1">Uncharacterized protein</fullName>
    </submittedName>
</protein>
<reference evidence="1" key="1">
    <citation type="submission" date="2023-10" db="EMBL/GenBank/DDBJ databases">
        <title>Genome assembly of Pristionchus species.</title>
        <authorList>
            <person name="Yoshida K."/>
            <person name="Sommer R.J."/>
        </authorList>
    </citation>
    <scope>NUCLEOTIDE SEQUENCE</scope>
    <source>
        <strain evidence="1">RS0144</strain>
    </source>
</reference>
<gene>
    <name evidence="1" type="ORF">PENTCL1PPCAC_23283</name>
</gene>
<dbReference type="EMBL" id="BTSX01000005">
    <property type="protein sequence ID" value="GMT01109.1"/>
    <property type="molecule type" value="Genomic_DNA"/>
</dbReference>
<comment type="caution">
    <text evidence="1">The sequence shown here is derived from an EMBL/GenBank/DDBJ whole genome shotgun (WGS) entry which is preliminary data.</text>
</comment>
<keyword evidence="2" id="KW-1185">Reference proteome</keyword>
<name>A0AAV5U3W0_9BILA</name>